<dbReference type="PANTHER" id="PTHR10730">
    <property type="entry name" value="PROCOLLAGEN-LYSINE,2-OXOGLUTARATE 5-DIOXYGENASE/GLYCOSYLTRANSFERASE 25 FAMILY MEMBER"/>
    <property type="match status" value="1"/>
</dbReference>
<dbReference type="CDD" id="cd06532">
    <property type="entry name" value="Glyco_transf_25"/>
    <property type="match status" value="1"/>
</dbReference>
<evidence type="ECO:0000256" key="1">
    <source>
        <dbReference type="ARBA" id="ARBA00006721"/>
    </source>
</evidence>
<protein>
    <recommendedName>
        <fullName evidence="5">Glycosyl transferase family 25 domain-containing protein</fullName>
    </recommendedName>
</protein>
<evidence type="ECO:0000313" key="6">
    <source>
        <dbReference type="EMBL" id="QKX58131.1"/>
    </source>
</evidence>
<dbReference type="AlphaFoldDB" id="A0A7H8QXG8"/>
<accession>A0A7H8QXG8</accession>
<dbReference type="GeneID" id="55992750"/>
<dbReference type="InterPro" id="IPR050757">
    <property type="entry name" value="Collagen_mod_GT25"/>
</dbReference>
<dbReference type="RefSeq" id="XP_035344309.1">
    <property type="nucleotide sequence ID" value="XM_035488416.1"/>
</dbReference>
<gene>
    <name evidence="6" type="ORF">TRUGW13939_05252</name>
</gene>
<evidence type="ECO:0000313" key="7">
    <source>
        <dbReference type="Proteomes" id="UP000509510"/>
    </source>
</evidence>
<feature type="chain" id="PRO_5028886377" description="Glycosyl transferase family 25 domain-containing protein" evidence="4">
    <location>
        <begin position="31"/>
        <end position="416"/>
    </location>
</feature>
<proteinExistence type="inferred from homology"/>
<keyword evidence="3" id="KW-0808">Transferase</keyword>
<dbReference type="PANTHER" id="PTHR10730:SF53">
    <property type="entry name" value="GLYCOSYLTRANSFERASE 25 FAMILY MEMBER"/>
    <property type="match status" value="1"/>
</dbReference>
<name>A0A7H8QXG8_TALRU</name>
<evidence type="ECO:0000259" key="5">
    <source>
        <dbReference type="Pfam" id="PF01755"/>
    </source>
</evidence>
<dbReference type="OrthoDB" id="47375at2759"/>
<reference evidence="7" key="1">
    <citation type="submission" date="2020-06" db="EMBL/GenBank/DDBJ databases">
        <title>A chromosome-scale genome assembly of Talaromyces rugulosus W13939.</title>
        <authorList>
            <person name="Wang B."/>
            <person name="Guo L."/>
            <person name="Ye K."/>
            <person name="Wang L."/>
        </authorList>
    </citation>
    <scope>NUCLEOTIDE SEQUENCE [LARGE SCALE GENOMIC DNA]</scope>
    <source>
        <strain evidence="7">W13939</strain>
    </source>
</reference>
<evidence type="ECO:0000256" key="4">
    <source>
        <dbReference type="SAM" id="SignalP"/>
    </source>
</evidence>
<keyword evidence="4" id="KW-0732">Signal</keyword>
<dbReference type="EMBL" id="CP055900">
    <property type="protein sequence ID" value="QKX58131.1"/>
    <property type="molecule type" value="Genomic_DNA"/>
</dbReference>
<feature type="domain" description="Glycosyl transferase family 25" evidence="5">
    <location>
        <begin position="61"/>
        <end position="162"/>
    </location>
</feature>
<evidence type="ECO:0000256" key="3">
    <source>
        <dbReference type="ARBA" id="ARBA00022679"/>
    </source>
</evidence>
<evidence type="ECO:0000256" key="2">
    <source>
        <dbReference type="ARBA" id="ARBA00022676"/>
    </source>
</evidence>
<sequence length="416" mass="45877">MPGPGRLLGQAVVAACLLFGLLFLLYQPSGQPQTSSSRGRRTSAKGLVEDARNSTLGFGAIYVINLPVRSDRRDALSLMSALNGVDVEYIDGVTGDEVPDRALPPPASHVTLLSGNIGSWRGHLNAIRAVVENNLDSALILEDDADWDLRIHDQMSDFAKATRTLTQPLAGSKASYADPTFYDPSEGGQPELMNFAQLPRTVLPQVSPYGDDWDVLWIGHCGTEAPNINLKDKDKAKLSKTLPRGRVIQYNDDTVPENHYLNVMEQELDPREIFPDHTRTTHHVMGQICSLGYAVSQRGARRILYEMGVGKFDGPYDIMLRDICEGVNERPKGAVCLSVEPGLFNHHRPVGLSSYHSDISEHLDAPVEVAFSENIRYSARLSIPKLIVGDPELEDQWPDIVGLEKNDKTEITRKSS</sequence>
<organism evidence="6 7">
    <name type="scientific">Talaromyces rugulosus</name>
    <name type="common">Penicillium rugulosum</name>
    <dbReference type="NCBI Taxonomy" id="121627"/>
    <lineage>
        <taxon>Eukaryota</taxon>
        <taxon>Fungi</taxon>
        <taxon>Dikarya</taxon>
        <taxon>Ascomycota</taxon>
        <taxon>Pezizomycotina</taxon>
        <taxon>Eurotiomycetes</taxon>
        <taxon>Eurotiomycetidae</taxon>
        <taxon>Eurotiales</taxon>
        <taxon>Trichocomaceae</taxon>
        <taxon>Talaromyces</taxon>
        <taxon>Talaromyces sect. Islandici</taxon>
    </lineage>
</organism>
<keyword evidence="2" id="KW-0328">Glycosyltransferase</keyword>
<comment type="similarity">
    <text evidence="1">Belongs to the glycosyltransferase 25 family.</text>
</comment>
<dbReference type="Proteomes" id="UP000509510">
    <property type="component" value="Chromosome III"/>
</dbReference>
<keyword evidence="7" id="KW-1185">Reference proteome</keyword>
<dbReference type="KEGG" id="trg:TRUGW13939_05252"/>
<dbReference type="GO" id="GO:0016740">
    <property type="term" value="F:transferase activity"/>
    <property type="evidence" value="ECO:0007669"/>
    <property type="project" value="UniProtKB-KW"/>
</dbReference>
<feature type="signal peptide" evidence="4">
    <location>
        <begin position="1"/>
        <end position="30"/>
    </location>
</feature>
<dbReference type="InterPro" id="IPR002654">
    <property type="entry name" value="Glyco_trans_25"/>
</dbReference>
<dbReference type="Pfam" id="PF01755">
    <property type="entry name" value="Glyco_transf_25"/>
    <property type="match status" value="1"/>
</dbReference>